<evidence type="ECO:0000313" key="2">
    <source>
        <dbReference type="Proteomes" id="UP000543030"/>
    </source>
</evidence>
<gene>
    <name evidence="1" type="ORF">HNQ50_003363</name>
</gene>
<evidence type="ECO:0000313" key="1">
    <source>
        <dbReference type="EMBL" id="MBB5192619.1"/>
    </source>
</evidence>
<organism evidence="1 2">
    <name type="scientific">Silvimonas terrae</name>
    <dbReference type="NCBI Taxonomy" id="300266"/>
    <lineage>
        <taxon>Bacteria</taxon>
        <taxon>Pseudomonadati</taxon>
        <taxon>Pseudomonadota</taxon>
        <taxon>Betaproteobacteria</taxon>
        <taxon>Neisseriales</taxon>
        <taxon>Chitinibacteraceae</taxon>
        <taxon>Silvimonas</taxon>
    </lineage>
</organism>
<dbReference type="Proteomes" id="UP000543030">
    <property type="component" value="Unassembled WGS sequence"/>
</dbReference>
<reference evidence="1 2" key="1">
    <citation type="submission" date="2020-08" db="EMBL/GenBank/DDBJ databases">
        <title>Genomic Encyclopedia of Type Strains, Phase IV (KMG-IV): sequencing the most valuable type-strain genomes for metagenomic binning, comparative biology and taxonomic classification.</title>
        <authorList>
            <person name="Goeker M."/>
        </authorList>
    </citation>
    <scope>NUCLEOTIDE SEQUENCE [LARGE SCALE GENOMIC DNA]</scope>
    <source>
        <strain evidence="1 2">DSM 18233</strain>
    </source>
</reference>
<comment type="caution">
    <text evidence="1">The sequence shown here is derived from an EMBL/GenBank/DDBJ whole genome shotgun (WGS) entry which is preliminary data.</text>
</comment>
<protein>
    <submittedName>
        <fullName evidence="1">Uncharacterized protein</fullName>
    </submittedName>
</protein>
<sequence>MSFVIDGSEWNFNGWSSEDIIFAIDLLLERVEIAKNRKETIWIGDDLQTRSMLGDLDLWSLVAPDSPISVPPEIRQELAAWLGRASKYLDEPDWPHGMADALLIGVDGQAQQAENADWAWAHHHVRNGRPVACIGLRRSGVHDTDSVYGHAVVHWVVDENSHRAFWRDAIELEGDSQEALERLAPHAFPDLFFQANVWRGLNELVGGYDAERKTVQKYLRVLDDQGYWAFTCPPPALSRGEADGPDPKARPSNQIIERRFMGLALEVAPEKPNVHDDTRCREAREIVLGGRTLYCEWHGKLKPHQNRLHFHPPVPESGEKVIIAIFHRHLPLP</sequence>
<dbReference type="AlphaFoldDB" id="A0A840RGA1"/>
<accession>A0A840RGA1</accession>
<name>A0A840RGA1_9NEIS</name>
<dbReference type="EMBL" id="JACHHN010000007">
    <property type="protein sequence ID" value="MBB5192619.1"/>
    <property type="molecule type" value="Genomic_DNA"/>
</dbReference>
<keyword evidence="2" id="KW-1185">Reference proteome</keyword>
<dbReference type="RefSeq" id="WP_184102289.1">
    <property type="nucleotide sequence ID" value="NZ_JACHHN010000007.1"/>
</dbReference>
<proteinExistence type="predicted"/>